<sequence length="60" mass="6978">MPMLSIEVKEHCKNQVNVRGAKGCRVHLWDLEEKDLTYKNKQGDILPNSIERKRPNNTTT</sequence>
<evidence type="ECO:0000313" key="2">
    <source>
        <dbReference type="Proteomes" id="UP000239759"/>
    </source>
</evidence>
<accession>A0AAP8U4A5</accession>
<dbReference type="Proteomes" id="UP000239759">
    <property type="component" value="Unassembled WGS sequence"/>
</dbReference>
<evidence type="ECO:0000313" key="1">
    <source>
        <dbReference type="EMBL" id="PPA93821.1"/>
    </source>
</evidence>
<dbReference type="EMBL" id="PRKQ01000020">
    <property type="protein sequence ID" value="PPA93821.1"/>
    <property type="molecule type" value="Genomic_DNA"/>
</dbReference>
<comment type="caution">
    <text evidence="1">The sequence shown here is derived from an EMBL/GenBank/DDBJ whole genome shotgun (WGS) entry which is preliminary data.</text>
</comment>
<gene>
    <name evidence="1" type="ORF">C4A77_16065</name>
</gene>
<organism evidence="1 2">
    <name type="scientific">Brevibacillus laterosporus</name>
    <name type="common">Bacillus laterosporus</name>
    <dbReference type="NCBI Taxonomy" id="1465"/>
    <lineage>
        <taxon>Bacteria</taxon>
        <taxon>Bacillati</taxon>
        <taxon>Bacillota</taxon>
        <taxon>Bacilli</taxon>
        <taxon>Bacillales</taxon>
        <taxon>Paenibacillaceae</taxon>
        <taxon>Brevibacillus</taxon>
    </lineage>
</organism>
<proteinExistence type="predicted"/>
<reference evidence="1 2" key="1">
    <citation type="submission" date="2018-02" db="EMBL/GenBank/DDBJ databases">
        <title>Comparative analysis of genomes of three Brevibacillus laterosporus strains producers of potent antimicrobials isolated from silage.</title>
        <authorList>
            <person name="Kojic M."/>
            <person name="Miljkovic M."/>
            <person name="Studholme D."/>
            <person name="Filipic B."/>
        </authorList>
    </citation>
    <scope>NUCLEOTIDE SEQUENCE [LARGE SCALE GENOMIC DNA]</scope>
    <source>
        <strain evidence="1 2">BGSP11</strain>
    </source>
</reference>
<protein>
    <submittedName>
        <fullName evidence="1">Uncharacterized protein</fullName>
    </submittedName>
</protein>
<name>A0AAP8U4A5_BRELA</name>
<dbReference type="AlphaFoldDB" id="A0AAP8U4A5"/>